<organism evidence="7 8">
    <name type="scientific">Paeniglutamicibacter kerguelensis</name>
    <dbReference type="NCBI Taxonomy" id="254788"/>
    <lineage>
        <taxon>Bacteria</taxon>
        <taxon>Bacillati</taxon>
        <taxon>Actinomycetota</taxon>
        <taxon>Actinomycetes</taxon>
        <taxon>Micrococcales</taxon>
        <taxon>Micrococcaceae</taxon>
        <taxon>Paeniglutamicibacter</taxon>
    </lineage>
</organism>
<evidence type="ECO:0000313" key="8">
    <source>
        <dbReference type="Proteomes" id="UP001296993"/>
    </source>
</evidence>
<accession>A0ABS4XEV0</accession>
<dbReference type="GO" id="GO:0005840">
    <property type="term" value="C:ribosome"/>
    <property type="evidence" value="ECO:0007669"/>
    <property type="project" value="UniProtKB-KW"/>
</dbReference>
<dbReference type="CDD" id="cd00387">
    <property type="entry name" value="Ribosomal_L7_L12"/>
    <property type="match status" value="1"/>
</dbReference>
<evidence type="ECO:0000313" key="7">
    <source>
        <dbReference type="EMBL" id="MBP2386928.1"/>
    </source>
</evidence>
<evidence type="ECO:0000256" key="4">
    <source>
        <dbReference type="HAMAP-Rule" id="MF_00368"/>
    </source>
</evidence>
<keyword evidence="2 4" id="KW-0689">Ribosomal protein</keyword>
<evidence type="ECO:0000256" key="2">
    <source>
        <dbReference type="ARBA" id="ARBA00022980"/>
    </source>
</evidence>
<comment type="function">
    <text evidence="4">Forms part of the ribosomal stalk which helps the ribosome interact with GTP-bound translation factors. Is thus essential for accurate translation.</text>
</comment>
<dbReference type="EMBL" id="JAGIOF010000001">
    <property type="protein sequence ID" value="MBP2386928.1"/>
    <property type="molecule type" value="Genomic_DNA"/>
</dbReference>
<sequence length="123" mass="12899">MAKLSTEELLEAFKEMTIIELSEFVKTFEETFEVTAAAVAVAGPAAGAVEAEEQTEFDVILESAGDKKIAVIKEVRALTSLGLKEAKEVVDSAPKAVLEGATKEAAEKAKEALEAAGATVTVK</sequence>
<dbReference type="PANTHER" id="PTHR45987">
    <property type="entry name" value="39S RIBOSOMAL PROTEIN L12"/>
    <property type="match status" value="1"/>
</dbReference>
<evidence type="ECO:0000259" key="6">
    <source>
        <dbReference type="Pfam" id="PF16320"/>
    </source>
</evidence>
<dbReference type="InterPro" id="IPR008932">
    <property type="entry name" value="Ribosomal_bL12_oligo"/>
</dbReference>
<evidence type="ECO:0000259" key="5">
    <source>
        <dbReference type="Pfam" id="PF00542"/>
    </source>
</evidence>
<dbReference type="RefSeq" id="WP_209998491.1">
    <property type="nucleotide sequence ID" value="NZ_BAAAJY010000010.1"/>
</dbReference>
<gene>
    <name evidence="4" type="primary">rplL</name>
    <name evidence="7" type="ORF">JOF47_002439</name>
</gene>
<comment type="subunit">
    <text evidence="4">Homodimer. Part of the ribosomal stalk of the 50S ribosomal subunit. Forms a multimeric L10(L12)X complex, where L10 forms an elongated spine to which 2 to 4 L12 dimers bind in a sequential fashion. Binds GTP-bound translation factors.</text>
</comment>
<dbReference type="InterPro" id="IPR014719">
    <property type="entry name" value="Ribosomal_bL12_C/ClpS-like"/>
</dbReference>
<dbReference type="SUPFAM" id="SSF54736">
    <property type="entry name" value="ClpS-like"/>
    <property type="match status" value="1"/>
</dbReference>
<dbReference type="InterPro" id="IPR036235">
    <property type="entry name" value="Ribosomal_bL12_oligo_N_sf"/>
</dbReference>
<protein>
    <recommendedName>
        <fullName evidence="4">Large ribosomal subunit protein bL12</fullName>
    </recommendedName>
</protein>
<dbReference type="NCBIfam" id="TIGR00855">
    <property type="entry name" value="L12"/>
    <property type="match status" value="1"/>
</dbReference>
<reference evidence="7 8" key="1">
    <citation type="submission" date="2021-03" db="EMBL/GenBank/DDBJ databases">
        <title>Sequencing the genomes of 1000 actinobacteria strains.</title>
        <authorList>
            <person name="Klenk H.-P."/>
        </authorList>
    </citation>
    <scope>NUCLEOTIDE SEQUENCE [LARGE SCALE GENOMIC DNA]</scope>
    <source>
        <strain evidence="7 8">DSM 15797</strain>
    </source>
</reference>
<keyword evidence="3 4" id="KW-0687">Ribonucleoprotein</keyword>
<feature type="domain" description="Large ribosomal subunit protein bL12 oligomerization" evidence="6">
    <location>
        <begin position="6"/>
        <end position="48"/>
    </location>
</feature>
<keyword evidence="8" id="KW-1185">Reference proteome</keyword>
<dbReference type="Pfam" id="PF00542">
    <property type="entry name" value="Ribosomal_L12"/>
    <property type="match status" value="1"/>
</dbReference>
<dbReference type="Pfam" id="PF16320">
    <property type="entry name" value="Ribosomal_L12_N"/>
    <property type="match status" value="1"/>
</dbReference>
<dbReference type="Gene3D" id="1.20.5.710">
    <property type="entry name" value="Single helix bin"/>
    <property type="match status" value="1"/>
</dbReference>
<dbReference type="PANTHER" id="PTHR45987:SF4">
    <property type="entry name" value="LARGE RIBOSOMAL SUBUNIT PROTEIN BL12M"/>
    <property type="match status" value="1"/>
</dbReference>
<dbReference type="SUPFAM" id="SSF48300">
    <property type="entry name" value="Ribosomal protein L7/12, oligomerisation (N-terminal) domain"/>
    <property type="match status" value="1"/>
</dbReference>
<proteinExistence type="inferred from homology"/>
<feature type="domain" description="Large ribosomal subunit protein bL12 C-terminal" evidence="5">
    <location>
        <begin position="57"/>
        <end position="123"/>
    </location>
</feature>
<name>A0ABS4XEV0_9MICC</name>
<dbReference type="InterPro" id="IPR013823">
    <property type="entry name" value="Ribosomal_bL12_C"/>
</dbReference>
<comment type="similarity">
    <text evidence="1 4">Belongs to the bacterial ribosomal protein bL12 family.</text>
</comment>
<dbReference type="Proteomes" id="UP001296993">
    <property type="component" value="Unassembled WGS sequence"/>
</dbReference>
<dbReference type="Gene3D" id="3.30.1390.10">
    <property type="match status" value="1"/>
</dbReference>
<dbReference type="HAMAP" id="MF_00368">
    <property type="entry name" value="Ribosomal_bL12"/>
    <property type="match status" value="1"/>
</dbReference>
<comment type="caution">
    <text evidence="7">The sequence shown here is derived from an EMBL/GenBank/DDBJ whole genome shotgun (WGS) entry which is preliminary data.</text>
</comment>
<dbReference type="InterPro" id="IPR000206">
    <property type="entry name" value="Ribosomal_bL12"/>
</dbReference>
<evidence type="ECO:0000256" key="1">
    <source>
        <dbReference type="ARBA" id="ARBA00007197"/>
    </source>
</evidence>
<evidence type="ECO:0000256" key="3">
    <source>
        <dbReference type="ARBA" id="ARBA00023274"/>
    </source>
</evidence>